<dbReference type="InterPro" id="IPR036249">
    <property type="entry name" value="Thioredoxin-like_sf"/>
</dbReference>
<dbReference type="EMBL" id="CP037452">
    <property type="protein sequence ID" value="QDV49719.1"/>
    <property type="molecule type" value="Genomic_DNA"/>
</dbReference>
<dbReference type="RefSeq" id="WP_145307697.1">
    <property type="nucleotide sequence ID" value="NZ_CP037452.1"/>
</dbReference>
<name>A0A518I9I0_9PLAN</name>
<dbReference type="SUPFAM" id="SSF52833">
    <property type="entry name" value="Thioredoxin-like"/>
    <property type="match status" value="1"/>
</dbReference>
<keyword evidence="1" id="KW-0472">Membrane</keyword>
<protein>
    <recommendedName>
        <fullName evidence="4">Methylamine utilization protein MauE</fullName>
    </recommendedName>
</protein>
<reference evidence="2 3" key="1">
    <citation type="submission" date="2019-03" db="EMBL/GenBank/DDBJ databases">
        <title>Deep-cultivation of Planctomycetes and their phenomic and genomic characterization uncovers novel biology.</title>
        <authorList>
            <person name="Wiegand S."/>
            <person name="Jogler M."/>
            <person name="Boedeker C."/>
            <person name="Pinto D."/>
            <person name="Vollmers J."/>
            <person name="Rivas-Marin E."/>
            <person name="Kohn T."/>
            <person name="Peeters S.H."/>
            <person name="Heuer A."/>
            <person name="Rast P."/>
            <person name="Oberbeckmann S."/>
            <person name="Bunk B."/>
            <person name="Jeske O."/>
            <person name="Meyerdierks A."/>
            <person name="Storesund J.E."/>
            <person name="Kallscheuer N."/>
            <person name="Luecker S."/>
            <person name="Lage O.M."/>
            <person name="Pohl T."/>
            <person name="Merkel B.J."/>
            <person name="Hornburger P."/>
            <person name="Mueller R.-W."/>
            <person name="Bruemmer F."/>
            <person name="Labrenz M."/>
            <person name="Spormann A.M."/>
            <person name="Op den Camp H."/>
            <person name="Overmann J."/>
            <person name="Amann R."/>
            <person name="Jetten M.S.M."/>
            <person name="Mascher T."/>
            <person name="Medema M.H."/>
            <person name="Devos D.P."/>
            <person name="Kaster A.-K."/>
            <person name="Ovreas L."/>
            <person name="Rohde M."/>
            <person name="Galperin M.Y."/>
            <person name="Jogler C."/>
        </authorList>
    </citation>
    <scope>NUCLEOTIDE SEQUENCE [LARGE SCALE GENOMIC DNA]</scope>
    <source>
        <strain evidence="2 3">Enr17</strain>
    </source>
</reference>
<evidence type="ECO:0000313" key="2">
    <source>
        <dbReference type="EMBL" id="QDV49719.1"/>
    </source>
</evidence>
<feature type="transmembrane region" description="Helical" evidence="1">
    <location>
        <begin position="85"/>
        <end position="106"/>
    </location>
</feature>
<evidence type="ECO:0000313" key="3">
    <source>
        <dbReference type="Proteomes" id="UP000318313"/>
    </source>
</evidence>
<sequence length="320" mass="34886">MEAWLLNANLKSAQEEVKVGLARRFVFSILSLELFVASALKSVNSVNSSMAGFGLDFLGGNWQAAIEFVIAVWLVSGVCWRQVQLVAGVLFLLFSVANLLKIITGAESCGCFGSVEISPWYTLIANIGAILALSLVASPVLSLPRRHDVIKLLSILVGGFILYAVMTNMIRVVSNSANSPVMDAEGKMIFDKDHWIGHQMNLKNVVEIDANLATGIWVVVFIRSNCAKCVYNLPRQKNLAEEMARQGKTPRVAFIDLQRHHPLDDAGDAVCPSCAYGGLKEGRNLPIETPTIILINNGVVTRVLDDLPNRESAFWNSTSG</sequence>
<accession>A0A518I9I0</accession>
<feature type="transmembrane region" description="Helical" evidence="1">
    <location>
        <begin position="60"/>
        <end position="78"/>
    </location>
</feature>
<feature type="transmembrane region" description="Helical" evidence="1">
    <location>
        <begin position="118"/>
        <end position="137"/>
    </location>
</feature>
<evidence type="ECO:0008006" key="4">
    <source>
        <dbReference type="Google" id="ProtNLM"/>
    </source>
</evidence>
<organism evidence="2 3">
    <name type="scientific">Gimesia fumaroli</name>
    <dbReference type="NCBI Taxonomy" id="2527976"/>
    <lineage>
        <taxon>Bacteria</taxon>
        <taxon>Pseudomonadati</taxon>
        <taxon>Planctomycetota</taxon>
        <taxon>Planctomycetia</taxon>
        <taxon>Planctomycetales</taxon>
        <taxon>Planctomycetaceae</taxon>
        <taxon>Gimesia</taxon>
    </lineage>
</organism>
<dbReference type="AlphaFoldDB" id="A0A518I9I0"/>
<evidence type="ECO:0000256" key="1">
    <source>
        <dbReference type="SAM" id="Phobius"/>
    </source>
</evidence>
<keyword evidence="3" id="KW-1185">Reference proteome</keyword>
<feature type="transmembrane region" description="Helical" evidence="1">
    <location>
        <begin position="21"/>
        <end position="40"/>
    </location>
</feature>
<feature type="transmembrane region" description="Helical" evidence="1">
    <location>
        <begin position="149"/>
        <end position="166"/>
    </location>
</feature>
<keyword evidence="1" id="KW-0812">Transmembrane</keyword>
<dbReference type="Proteomes" id="UP000318313">
    <property type="component" value="Chromosome"/>
</dbReference>
<gene>
    <name evidence="2" type="ORF">Enr17x_17400</name>
</gene>
<proteinExistence type="predicted"/>
<dbReference type="OrthoDB" id="269108at2"/>
<dbReference type="KEGG" id="gfm:Enr17x_17400"/>
<keyword evidence="1" id="KW-1133">Transmembrane helix</keyword>